<keyword evidence="4" id="KW-1185">Reference proteome</keyword>
<dbReference type="AlphaFoldDB" id="A0A0L0BXD8"/>
<feature type="domain" description="CHK kinase-like" evidence="2">
    <location>
        <begin position="150"/>
        <end position="345"/>
    </location>
</feature>
<organism evidence="3 4">
    <name type="scientific">Lucilia cuprina</name>
    <name type="common">Green bottle fly</name>
    <name type="synonym">Australian sheep blowfly</name>
    <dbReference type="NCBI Taxonomy" id="7375"/>
    <lineage>
        <taxon>Eukaryota</taxon>
        <taxon>Metazoa</taxon>
        <taxon>Ecdysozoa</taxon>
        <taxon>Arthropoda</taxon>
        <taxon>Hexapoda</taxon>
        <taxon>Insecta</taxon>
        <taxon>Pterygota</taxon>
        <taxon>Neoptera</taxon>
        <taxon>Endopterygota</taxon>
        <taxon>Diptera</taxon>
        <taxon>Brachycera</taxon>
        <taxon>Muscomorpha</taxon>
        <taxon>Oestroidea</taxon>
        <taxon>Calliphoridae</taxon>
        <taxon>Luciliinae</taxon>
        <taxon>Lucilia</taxon>
    </lineage>
</organism>
<name>A0A0L0BXD8_LUCCU</name>
<feature type="transmembrane region" description="Helical" evidence="1">
    <location>
        <begin position="1199"/>
        <end position="1219"/>
    </location>
</feature>
<dbReference type="OMA" id="IMVDYQI"/>
<gene>
    <name evidence="3" type="ORF">FF38_13554</name>
</gene>
<dbReference type="EMBL" id="JRES01001197">
    <property type="protein sequence ID" value="KNC24661.1"/>
    <property type="molecule type" value="Genomic_DNA"/>
</dbReference>
<feature type="domain" description="CHK kinase-like" evidence="2">
    <location>
        <begin position="569"/>
        <end position="765"/>
    </location>
</feature>
<dbReference type="PANTHER" id="PTHR11012:SF12">
    <property type="entry name" value="CHK KINASE-LIKE DOMAIN-CONTAINING PROTEIN-RELATED"/>
    <property type="match status" value="1"/>
</dbReference>
<reference evidence="3 4" key="1">
    <citation type="journal article" date="2015" name="Nat. Commun.">
        <title>Lucilia cuprina genome unlocks parasitic fly biology to underpin future interventions.</title>
        <authorList>
            <person name="Anstead C.A."/>
            <person name="Korhonen P.K."/>
            <person name="Young N.D."/>
            <person name="Hall R.S."/>
            <person name="Jex A.R."/>
            <person name="Murali S.C."/>
            <person name="Hughes D.S."/>
            <person name="Lee S.F."/>
            <person name="Perry T."/>
            <person name="Stroehlein A.J."/>
            <person name="Ansell B.R."/>
            <person name="Breugelmans B."/>
            <person name="Hofmann A."/>
            <person name="Qu J."/>
            <person name="Dugan S."/>
            <person name="Lee S.L."/>
            <person name="Chao H."/>
            <person name="Dinh H."/>
            <person name="Han Y."/>
            <person name="Doddapaneni H.V."/>
            <person name="Worley K.C."/>
            <person name="Muzny D.M."/>
            <person name="Ioannidis P."/>
            <person name="Waterhouse R.M."/>
            <person name="Zdobnov E.M."/>
            <person name="James P.J."/>
            <person name="Bagnall N.H."/>
            <person name="Kotze A.C."/>
            <person name="Gibbs R.A."/>
            <person name="Richards S."/>
            <person name="Batterham P."/>
            <person name="Gasser R.B."/>
        </authorList>
    </citation>
    <scope>NUCLEOTIDE SEQUENCE [LARGE SCALE GENOMIC DNA]</scope>
    <source>
        <strain evidence="3 4">LS</strain>
        <tissue evidence="3">Full body</tissue>
    </source>
</reference>
<feature type="domain" description="CHK kinase-like" evidence="2">
    <location>
        <begin position="981"/>
        <end position="1176"/>
    </location>
</feature>
<evidence type="ECO:0000313" key="4">
    <source>
        <dbReference type="Proteomes" id="UP000037069"/>
    </source>
</evidence>
<dbReference type="InterPro" id="IPR011009">
    <property type="entry name" value="Kinase-like_dom_sf"/>
</dbReference>
<dbReference type="OrthoDB" id="8250698at2759"/>
<dbReference type="InterPro" id="IPR015897">
    <property type="entry name" value="CHK_kinase-like"/>
</dbReference>
<sequence length="1265" mass="148495">MLTNLILDKSLKMSIYNEDELVPPSWIDQVFFEKVLKQYENNNDIKITNIAISPASMKGDHYASIMFRCKVTYCRDKSGNVKEKSLILKTLPIEDGPKRDMLKESNLFETEINMYTEALPKIEKILADCGEPTKLAAEIIYHSLEPHKVIIFEDLCEQGYDALRNRYLEEDEIKMIYRKIAKLHGVSYMLGRTAEHECVTKYEEGIFCNSTIMAMDIMSRGIKNFIDLLRQHKEFEIYLEKINEMEPEINQNCKDLYNAYKLKKNPNDIFVLNHGDFHMKNLMFKFNAKKQIEDVIMVDYQISCFAPSNIDLTYSQYMLLSPELRLRRNEMMHYYFEEFLSVLKKIKFQGTLPRYSDFQISSLKYRHFSVYLLVTFFPFVRAILVQSPDQLKDVETAQFVENPEMAATVYQDPDFIDELRRLLPRLLIDVATMSIYNEDELVAPSWINQEFFATVLKKYENNEDININNLDISPASKKGDHYASIMFRCQLNYSIANCSESKQRSLVLKTLPDSGTKADFLQQSKVFETEISMYTETLPKIEKILAECGEPTKLAAEIIYHSLQPRKVIIFEDLCEIGYDTLRTRYLTEEELRMIYRKVAKLHAVTFMLGQSETDHTYVTKYDEGIFCNSAIMEMDLMSGGIFKFIEMLAQHDKLKVYLEKVKAMQPEMNESCKALYNAYKLNSNQKEIFVLNHGDFHMKNLMFKFNCEQQAEDLIMVDYQICCYAPVTIDLIYSQYMMMCPEYRLRRNEFMQYYFGEFIRVLKKINYEGELPKYSDFQIANLRYRHFALFLLSTFLPLNHVVQSATEDELKEMNISEYIENTDTIASTYDHPGYIKELHQLLPSLLIEDELVAPEWINKDFLEDVLQQYRNDKTLKIIDFNISPACVKGDHYASIMFRCKLNYAEDQCSENKQKTFIIKTLPMEEGMKREMLMTAKLFETEIEMYSKTLPKIEKILAECGERTKLSAEIIYHSLHPHKVIILEDLCESDYDTVRGRYLTEDEVKAVYGKLAKLHAVSHMLGHSEDHECVTKYQDGLFSSTTIMSNDIIANGMSKFIDVLSKNQEFEKYLEKLQIMQPNMINKCKELYGAYEMNKDLDDIFVLNHGDFHMKNLMFKFTDENKIEDLIMVDYQISCYAPSNIDLTYSQYMLLSPDLRLRRNEFMQYYFVEFLRILKKIDFKGKLPLYSDFQISALKYRHFSIFLLATFFPMVVAFMISSANDLKDIDGAKLMENPDMMGAIIYQNQDFIDEIRKFMPILLSEGYLD</sequence>
<accession>A0A0L0BXD8</accession>
<dbReference type="Proteomes" id="UP000037069">
    <property type="component" value="Unassembled WGS sequence"/>
</dbReference>
<evidence type="ECO:0000259" key="2">
    <source>
        <dbReference type="SMART" id="SM00587"/>
    </source>
</evidence>
<dbReference type="SMART" id="SM00587">
    <property type="entry name" value="CHK"/>
    <property type="match status" value="3"/>
</dbReference>
<evidence type="ECO:0000313" key="3">
    <source>
        <dbReference type="EMBL" id="KNC24661.1"/>
    </source>
</evidence>
<dbReference type="Pfam" id="PF02958">
    <property type="entry name" value="EcKL"/>
    <property type="match status" value="3"/>
</dbReference>
<comment type="caution">
    <text evidence="3">The sequence shown here is derived from an EMBL/GenBank/DDBJ whole genome shotgun (WGS) entry which is preliminary data.</text>
</comment>
<dbReference type="SUPFAM" id="SSF56112">
    <property type="entry name" value="Protein kinase-like (PK-like)"/>
    <property type="match status" value="3"/>
</dbReference>
<dbReference type="Gene3D" id="3.90.1200.10">
    <property type="match status" value="2"/>
</dbReference>
<keyword evidence="1" id="KW-1133">Transmembrane helix</keyword>
<evidence type="ECO:0000256" key="1">
    <source>
        <dbReference type="SAM" id="Phobius"/>
    </source>
</evidence>
<dbReference type="PANTHER" id="PTHR11012">
    <property type="entry name" value="PROTEIN KINASE-LIKE DOMAIN-CONTAINING"/>
    <property type="match status" value="1"/>
</dbReference>
<dbReference type="InterPro" id="IPR004119">
    <property type="entry name" value="EcKL"/>
</dbReference>
<protein>
    <recommendedName>
        <fullName evidence="2">CHK kinase-like domain-containing protein</fullName>
    </recommendedName>
</protein>
<keyword evidence="1" id="KW-0812">Transmembrane</keyword>
<keyword evidence="1" id="KW-0472">Membrane</keyword>
<proteinExistence type="predicted"/>